<proteinExistence type="predicted"/>
<dbReference type="InterPro" id="IPR010921">
    <property type="entry name" value="Trp_repressor/repl_initiator"/>
</dbReference>
<dbReference type="Proteomes" id="UP000767291">
    <property type="component" value="Unassembled WGS sequence"/>
</dbReference>
<feature type="coiled-coil region" evidence="1">
    <location>
        <begin position="17"/>
        <end position="51"/>
    </location>
</feature>
<dbReference type="SUPFAM" id="SSF48295">
    <property type="entry name" value="TrpR-like"/>
    <property type="match status" value="1"/>
</dbReference>
<evidence type="ECO:0000313" key="3">
    <source>
        <dbReference type="EMBL" id="MBP1855856.1"/>
    </source>
</evidence>
<feature type="domain" description="Transposase IS30-like HTH" evidence="2">
    <location>
        <begin position="59"/>
        <end position="98"/>
    </location>
</feature>
<gene>
    <name evidence="3" type="ORF">J2Z43_002257</name>
</gene>
<dbReference type="Pfam" id="PF13936">
    <property type="entry name" value="HTH_38"/>
    <property type="match status" value="1"/>
</dbReference>
<comment type="caution">
    <text evidence="3">The sequence shown here is derived from an EMBL/GenBank/DDBJ whole genome shotgun (WGS) entry which is preliminary data.</text>
</comment>
<organism evidence="3 4">
    <name type="scientific">Metaclostridioides mangenotii</name>
    <dbReference type="NCBI Taxonomy" id="1540"/>
    <lineage>
        <taxon>Bacteria</taxon>
        <taxon>Bacillati</taxon>
        <taxon>Bacillota</taxon>
        <taxon>Clostridia</taxon>
        <taxon>Peptostreptococcales</taxon>
        <taxon>Peptostreptococcaceae</taxon>
        <taxon>Metaclostridioides</taxon>
    </lineage>
</organism>
<evidence type="ECO:0000259" key="2">
    <source>
        <dbReference type="Pfam" id="PF13936"/>
    </source>
</evidence>
<dbReference type="InterPro" id="IPR025246">
    <property type="entry name" value="IS30-like_HTH"/>
</dbReference>
<dbReference type="Gene3D" id="1.10.10.60">
    <property type="entry name" value="Homeodomain-like"/>
    <property type="match status" value="1"/>
</dbReference>
<keyword evidence="1" id="KW-0175">Coiled coil</keyword>
<keyword evidence="4" id="KW-1185">Reference proteome</keyword>
<name>A0ABS4ED43_9FIRM</name>
<protein>
    <submittedName>
        <fullName evidence="3">Uncharacterized protein YerC</fullName>
    </submittedName>
</protein>
<evidence type="ECO:0000313" key="4">
    <source>
        <dbReference type="Proteomes" id="UP000767291"/>
    </source>
</evidence>
<reference evidence="3 4" key="1">
    <citation type="submission" date="2021-03" db="EMBL/GenBank/DDBJ databases">
        <title>Genomic Encyclopedia of Type Strains, Phase IV (KMG-IV): sequencing the most valuable type-strain genomes for metagenomic binning, comparative biology and taxonomic classification.</title>
        <authorList>
            <person name="Goeker M."/>
        </authorList>
    </citation>
    <scope>NUCLEOTIDE SEQUENCE [LARGE SCALE GENOMIC DNA]</scope>
    <source>
        <strain evidence="3 4">DSM 1289</strain>
    </source>
</reference>
<sequence>MAIFKTKEKKDWKQDYIKDFNQMKELYEEKLKTKQEEIDTLRSEIEKFKDHRNYLKPKEKQIKDSDIDVIKDLRQNGMSYREISHVTNWSKATVSRVLNGMYDE</sequence>
<accession>A0ABS4ED43</accession>
<dbReference type="EMBL" id="JAGGJX010000005">
    <property type="protein sequence ID" value="MBP1855856.1"/>
    <property type="molecule type" value="Genomic_DNA"/>
</dbReference>
<dbReference type="RefSeq" id="WP_209457253.1">
    <property type="nucleotide sequence ID" value="NZ_BAAACS010000019.1"/>
</dbReference>
<evidence type="ECO:0000256" key="1">
    <source>
        <dbReference type="SAM" id="Coils"/>
    </source>
</evidence>